<dbReference type="SUPFAM" id="SSF89028">
    <property type="entry name" value="Cobalamin adenosyltransferase-like"/>
    <property type="match status" value="1"/>
</dbReference>
<comment type="pathway">
    <text evidence="1 15">Cofactor biosynthesis; adenosylcobalamin biosynthesis; adenosylcobalamin from cob(II)yrinate a,c-diamide: step 2/7.</text>
</comment>
<dbReference type="Gene3D" id="1.20.1200.10">
    <property type="entry name" value="Cobalamin adenosyltransferase-like"/>
    <property type="match status" value="1"/>
</dbReference>
<name>A0A323THZ5_9BACI</name>
<reference evidence="17 18" key="1">
    <citation type="submission" date="2017-10" db="EMBL/GenBank/DDBJ databases">
        <title>Bacillus sp. nov., a halophilic bacterium isolated from a Keqin Lake.</title>
        <authorList>
            <person name="Wang H."/>
        </authorList>
    </citation>
    <scope>NUCLEOTIDE SEQUENCE [LARGE SCALE GENOMIC DNA]</scope>
    <source>
        <strain evidence="17 18">KQ-12</strain>
    </source>
</reference>
<accession>A0A323THZ5</accession>
<keyword evidence="8 15" id="KW-0547">Nucleotide-binding</keyword>
<evidence type="ECO:0000256" key="7">
    <source>
        <dbReference type="ARBA" id="ARBA00022679"/>
    </source>
</evidence>
<evidence type="ECO:0000313" key="17">
    <source>
        <dbReference type="EMBL" id="PYZ94468.1"/>
    </source>
</evidence>
<comment type="caution">
    <text evidence="17">The sequence shown here is derived from an EMBL/GenBank/DDBJ whole genome shotgun (WGS) entry which is preliminary data.</text>
</comment>
<dbReference type="EC" id="2.5.1.17" evidence="4 15"/>
<proteinExistence type="inferred from homology"/>
<protein>
    <recommendedName>
        <fullName evidence="5 15">Corrinoid adenosyltransferase</fullName>
        <ecNumber evidence="4 15">2.5.1.17</ecNumber>
    </recommendedName>
    <alternativeName>
        <fullName evidence="10 15">Cob(II)alamin adenosyltransferase</fullName>
    </alternativeName>
    <alternativeName>
        <fullName evidence="12 15">Cob(II)yrinic acid a,c-diamide adenosyltransferase</fullName>
    </alternativeName>
    <alternativeName>
        <fullName evidence="11 15">Cobinamide/cobalamin adenosyltransferase</fullName>
    </alternativeName>
</protein>
<dbReference type="NCBIfam" id="TIGR00636">
    <property type="entry name" value="PduO_Nterm"/>
    <property type="match status" value="1"/>
</dbReference>
<evidence type="ECO:0000256" key="9">
    <source>
        <dbReference type="ARBA" id="ARBA00022840"/>
    </source>
</evidence>
<dbReference type="InterPro" id="IPR036451">
    <property type="entry name" value="CblAdoTrfase-like_sf"/>
</dbReference>
<evidence type="ECO:0000256" key="3">
    <source>
        <dbReference type="ARBA" id="ARBA00011233"/>
    </source>
</evidence>
<comment type="similarity">
    <text evidence="2 15">Belongs to the Cob(I)alamin adenosyltransferase family.</text>
</comment>
<organism evidence="17 18">
    <name type="scientific">Salipaludibacillus keqinensis</name>
    <dbReference type="NCBI Taxonomy" id="2045207"/>
    <lineage>
        <taxon>Bacteria</taxon>
        <taxon>Bacillati</taxon>
        <taxon>Bacillota</taxon>
        <taxon>Bacilli</taxon>
        <taxon>Bacillales</taxon>
        <taxon>Bacillaceae</taxon>
    </lineage>
</organism>
<dbReference type="RefSeq" id="WP_110608101.1">
    <property type="nucleotide sequence ID" value="NZ_PDOD01000001.1"/>
</dbReference>
<dbReference type="Proteomes" id="UP000248214">
    <property type="component" value="Unassembled WGS sequence"/>
</dbReference>
<evidence type="ECO:0000256" key="1">
    <source>
        <dbReference type="ARBA" id="ARBA00005121"/>
    </source>
</evidence>
<evidence type="ECO:0000256" key="6">
    <source>
        <dbReference type="ARBA" id="ARBA00022573"/>
    </source>
</evidence>
<dbReference type="EMBL" id="PDOD01000001">
    <property type="protein sequence ID" value="PYZ94468.1"/>
    <property type="molecule type" value="Genomic_DNA"/>
</dbReference>
<evidence type="ECO:0000256" key="15">
    <source>
        <dbReference type="RuleBase" id="RU366026"/>
    </source>
</evidence>
<dbReference type="InterPro" id="IPR029499">
    <property type="entry name" value="PduO-typ"/>
</dbReference>
<keyword evidence="18" id="KW-1185">Reference proteome</keyword>
<dbReference type="GO" id="GO:0008817">
    <property type="term" value="F:corrinoid adenosyltransferase activity"/>
    <property type="evidence" value="ECO:0007669"/>
    <property type="project" value="UniProtKB-UniRule"/>
</dbReference>
<dbReference type="InterPro" id="IPR016030">
    <property type="entry name" value="CblAdoTrfase-like"/>
</dbReference>
<keyword evidence="7 15" id="KW-0808">Transferase</keyword>
<dbReference type="PANTHER" id="PTHR12213">
    <property type="entry name" value="CORRINOID ADENOSYLTRANSFERASE"/>
    <property type="match status" value="1"/>
</dbReference>
<dbReference type="UniPathway" id="UPA00148">
    <property type="reaction ID" value="UER00233"/>
</dbReference>
<dbReference type="AlphaFoldDB" id="A0A323THZ5"/>
<keyword evidence="9 15" id="KW-0067">ATP-binding</keyword>
<keyword evidence="6 15" id="KW-0169">Cobalamin biosynthesis</keyword>
<comment type="catalytic activity">
    <reaction evidence="13 15">
        <text>2 cob(II)yrinate a,c diamide + reduced [electron-transfer flavoprotein] + 2 ATP = 2 adenosylcob(III)yrinate a,c-diamide + 2 triphosphate + oxidized [electron-transfer flavoprotein] + 3 H(+)</text>
        <dbReference type="Rhea" id="RHEA:11528"/>
        <dbReference type="Rhea" id="RHEA-COMP:10685"/>
        <dbReference type="Rhea" id="RHEA-COMP:10686"/>
        <dbReference type="ChEBI" id="CHEBI:15378"/>
        <dbReference type="ChEBI" id="CHEBI:18036"/>
        <dbReference type="ChEBI" id="CHEBI:30616"/>
        <dbReference type="ChEBI" id="CHEBI:57692"/>
        <dbReference type="ChEBI" id="CHEBI:58307"/>
        <dbReference type="ChEBI" id="CHEBI:58503"/>
        <dbReference type="ChEBI" id="CHEBI:58537"/>
        <dbReference type="EC" id="2.5.1.17"/>
    </reaction>
</comment>
<evidence type="ECO:0000256" key="13">
    <source>
        <dbReference type="ARBA" id="ARBA00048555"/>
    </source>
</evidence>
<evidence type="ECO:0000256" key="14">
    <source>
        <dbReference type="ARBA" id="ARBA00048692"/>
    </source>
</evidence>
<sequence>MKIYTKNGDQGDTQLIGKKVKKTHDRVEAYGTVDELNSSIGLAMTFLHKSNHEDMLKDLTRIQHELFDLGGDLANVSKKQDWAVKKEYIDVLEKRIDNYWEEAPPIHTFILPGGEQGAAQLHVCRTIARRAERLVVKITDQEETPPHAIAYLNRLSDYFFAAARAVNARAGTEDILYERGKDVFK</sequence>
<evidence type="ECO:0000259" key="16">
    <source>
        <dbReference type="Pfam" id="PF01923"/>
    </source>
</evidence>
<dbReference type="FunFam" id="1.20.1200.10:FF:000001">
    <property type="entry name" value="Cob(I)yrinic acid a,c-diamide adenosyltransferase"/>
    <property type="match status" value="1"/>
</dbReference>
<evidence type="ECO:0000256" key="4">
    <source>
        <dbReference type="ARBA" id="ARBA00012454"/>
    </source>
</evidence>
<evidence type="ECO:0000256" key="8">
    <source>
        <dbReference type="ARBA" id="ARBA00022741"/>
    </source>
</evidence>
<dbReference type="Pfam" id="PF01923">
    <property type="entry name" value="Cob_adeno_trans"/>
    <property type="match status" value="1"/>
</dbReference>
<gene>
    <name evidence="17" type="ORF">CR194_02745</name>
</gene>
<feature type="domain" description="Cobalamin adenosyltransferase-like" evidence="16">
    <location>
        <begin position="3"/>
        <end position="165"/>
    </location>
</feature>
<evidence type="ECO:0000256" key="12">
    <source>
        <dbReference type="ARBA" id="ARBA00033354"/>
    </source>
</evidence>
<dbReference type="GO" id="GO:0009236">
    <property type="term" value="P:cobalamin biosynthetic process"/>
    <property type="evidence" value="ECO:0007669"/>
    <property type="project" value="UniProtKB-UniRule"/>
</dbReference>
<evidence type="ECO:0000256" key="5">
    <source>
        <dbReference type="ARBA" id="ARBA00020963"/>
    </source>
</evidence>
<dbReference type="PANTHER" id="PTHR12213:SF0">
    <property type="entry name" value="CORRINOID ADENOSYLTRANSFERASE MMAB"/>
    <property type="match status" value="1"/>
</dbReference>
<evidence type="ECO:0000256" key="11">
    <source>
        <dbReference type="ARBA" id="ARBA00033334"/>
    </source>
</evidence>
<evidence type="ECO:0000313" key="18">
    <source>
        <dbReference type="Proteomes" id="UP000248214"/>
    </source>
</evidence>
<dbReference type="GO" id="GO:0005524">
    <property type="term" value="F:ATP binding"/>
    <property type="evidence" value="ECO:0007669"/>
    <property type="project" value="UniProtKB-UniRule"/>
</dbReference>
<evidence type="ECO:0000256" key="2">
    <source>
        <dbReference type="ARBA" id="ARBA00007487"/>
    </source>
</evidence>
<dbReference type="OrthoDB" id="9778896at2"/>
<comment type="catalytic activity">
    <reaction evidence="14 15">
        <text>2 cob(II)alamin + reduced [electron-transfer flavoprotein] + 2 ATP = 2 adenosylcob(III)alamin + 2 triphosphate + oxidized [electron-transfer flavoprotein] + 3 H(+)</text>
        <dbReference type="Rhea" id="RHEA:28671"/>
        <dbReference type="Rhea" id="RHEA-COMP:10685"/>
        <dbReference type="Rhea" id="RHEA-COMP:10686"/>
        <dbReference type="ChEBI" id="CHEBI:15378"/>
        <dbReference type="ChEBI" id="CHEBI:16304"/>
        <dbReference type="ChEBI" id="CHEBI:18036"/>
        <dbReference type="ChEBI" id="CHEBI:18408"/>
        <dbReference type="ChEBI" id="CHEBI:30616"/>
        <dbReference type="ChEBI" id="CHEBI:57692"/>
        <dbReference type="ChEBI" id="CHEBI:58307"/>
        <dbReference type="EC" id="2.5.1.17"/>
    </reaction>
</comment>
<comment type="subunit">
    <text evidence="3">Homotrimer.</text>
</comment>
<evidence type="ECO:0000256" key="10">
    <source>
        <dbReference type="ARBA" id="ARBA00031529"/>
    </source>
</evidence>